<dbReference type="Pfam" id="PF13807">
    <property type="entry name" value="GNVR"/>
    <property type="match status" value="1"/>
</dbReference>
<dbReference type="GO" id="GO:0005886">
    <property type="term" value="C:plasma membrane"/>
    <property type="evidence" value="ECO:0007669"/>
    <property type="project" value="TreeGrafter"/>
</dbReference>
<sequence length="147" mass="16832">MVENIAEVFIEQNQSEYQEKVKLIEDRLKIIEEQIAEFEKNIQEIEKTKKKIAASEGLSEGERQFQTSLLLSSSVTERSLYNNLTNQANSLKTSLKSCEDFKIINYTQLPDAPIKPNKKLNILIAGVLGLFVGIFVAFFLEFWQKGK</sequence>
<accession>X1AMB2</accession>
<keyword evidence="1" id="KW-0175">Coiled coil</keyword>
<keyword evidence="2" id="KW-1133">Transmembrane helix</keyword>
<keyword evidence="2" id="KW-0472">Membrane</keyword>
<comment type="caution">
    <text evidence="4">The sequence shown here is derived from an EMBL/GenBank/DDBJ whole genome shotgun (WGS) entry which is preliminary data.</text>
</comment>
<evidence type="ECO:0000313" key="4">
    <source>
        <dbReference type="EMBL" id="GAG70607.1"/>
    </source>
</evidence>
<evidence type="ECO:0000256" key="1">
    <source>
        <dbReference type="SAM" id="Coils"/>
    </source>
</evidence>
<reference evidence="4" key="1">
    <citation type="journal article" date="2014" name="Front. Microbiol.">
        <title>High frequency of phylogenetically diverse reductive dehalogenase-homologous genes in deep subseafloor sedimentary metagenomes.</title>
        <authorList>
            <person name="Kawai M."/>
            <person name="Futagami T."/>
            <person name="Toyoda A."/>
            <person name="Takaki Y."/>
            <person name="Nishi S."/>
            <person name="Hori S."/>
            <person name="Arai W."/>
            <person name="Tsubouchi T."/>
            <person name="Morono Y."/>
            <person name="Uchiyama I."/>
            <person name="Ito T."/>
            <person name="Fujiyama A."/>
            <person name="Inagaki F."/>
            <person name="Takami H."/>
        </authorList>
    </citation>
    <scope>NUCLEOTIDE SEQUENCE</scope>
    <source>
        <strain evidence="4">Expedition CK06-06</strain>
    </source>
</reference>
<evidence type="ECO:0000256" key="2">
    <source>
        <dbReference type="SAM" id="Phobius"/>
    </source>
</evidence>
<organism evidence="4">
    <name type="scientific">marine sediment metagenome</name>
    <dbReference type="NCBI Taxonomy" id="412755"/>
    <lineage>
        <taxon>unclassified sequences</taxon>
        <taxon>metagenomes</taxon>
        <taxon>ecological metagenomes</taxon>
    </lineage>
</organism>
<proteinExistence type="predicted"/>
<dbReference type="GO" id="GO:0004713">
    <property type="term" value="F:protein tyrosine kinase activity"/>
    <property type="evidence" value="ECO:0007669"/>
    <property type="project" value="TreeGrafter"/>
</dbReference>
<evidence type="ECO:0000259" key="3">
    <source>
        <dbReference type="Pfam" id="PF13807"/>
    </source>
</evidence>
<feature type="coiled-coil region" evidence="1">
    <location>
        <begin position="14"/>
        <end position="55"/>
    </location>
</feature>
<keyword evidence="2" id="KW-0812">Transmembrane</keyword>
<dbReference type="PANTHER" id="PTHR32309:SF13">
    <property type="entry name" value="FERRIC ENTEROBACTIN TRANSPORT PROTEIN FEPE"/>
    <property type="match status" value="1"/>
</dbReference>
<feature type="transmembrane region" description="Helical" evidence="2">
    <location>
        <begin position="120"/>
        <end position="140"/>
    </location>
</feature>
<dbReference type="InterPro" id="IPR032807">
    <property type="entry name" value="GNVR"/>
</dbReference>
<dbReference type="PANTHER" id="PTHR32309">
    <property type="entry name" value="TYROSINE-PROTEIN KINASE"/>
    <property type="match status" value="1"/>
</dbReference>
<dbReference type="AlphaFoldDB" id="X1AMB2"/>
<protein>
    <recommendedName>
        <fullName evidence="3">Tyrosine-protein kinase G-rich domain-containing protein</fullName>
    </recommendedName>
</protein>
<name>X1AMB2_9ZZZZ</name>
<gene>
    <name evidence="4" type="ORF">S01H4_01704</name>
</gene>
<dbReference type="EMBL" id="BART01000327">
    <property type="protein sequence ID" value="GAG70607.1"/>
    <property type="molecule type" value="Genomic_DNA"/>
</dbReference>
<dbReference type="InterPro" id="IPR050445">
    <property type="entry name" value="Bact_polysacc_biosynth/exp"/>
</dbReference>
<feature type="domain" description="Tyrosine-protein kinase G-rich" evidence="3">
    <location>
        <begin position="76"/>
        <end position="139"/>
    </location>
</feature>